<feature type="signal peptide" evidence="1">
    <location>
        <begin position="1"/>
        <end position="19"/>
    </location>
</feature>
<keyword evidence="1" id="KW-0732">Signal</keyword>
<evidence type="ECO:0000256" key="1">
    <source>
        <dbReference type="SAM" id="SignalP"/>
    </source>
</evidence>
<sequence>MRLKLAALLALAVAVPAMAQMSPTIRAAKAAGQVGERYDGYLGMAANAPAAVRREVEAINIRRRSHYSNLANAKGVTPQDVGITAGCVTLRSVEVGEPYLLADNVWRRRTAMQNVSIPSYCAP</sequence>
<feature type="chain" id="PRO_5047135555" evidence="1">
    <location>
        <begin position="20"/>
        <end position="123"/>
    </location>
</feature>
<evidence type="ECO:0000313" key="2">
    <source>
        <dbReference type="EMBL" id="MCL6683063.1"/>
    </source>
</evidence>
<protein>
    <submittedName>
        <fullName evidence="2">YdbL family protein</fullName>
    </submittedName>
</protein>
<name>A0ABT0RK96_9SPHN</name>
<comment type="caution">
    <text evidence="2">The sequence shown here is derived from an EMBL/GenBank/DDBJ whole genome shotgun (WGS) entry which is preliminary data.</text>
</comment>
<accession>A0ABT0RK96</accession>
<keyword evidence="3" id="KW-1185">Reference proteome</keyword>
<dbReference type="Pfam" id="PF07027">
    <property type="entry name" value="DUF1318"/>
    <property type="match status" value="1"/>
</dbReference>
<dbReference type="InterPro" id="IPR008309">
    <property type="entry name" value="YdbL"/>
</dbReference>
<dbReference type="RefSeq" id="WP_249847007.1">
    <property type="nucleotide sequence ID" value="NZ_JAMGBD010000001.1"/>
</dbReference>
<organism evidence="2 3">
    <name type="scientific">Sphingomonas alba</name>
    <dbReference type="NCBI Taxonomy" id="2908208"/>
    <lineage>
        <taxon>Bacteria</taxon>
        <taxon>Pseudomonadati</taxon>
        <taxon>Pseudomonadota</taxon>
        <taxon>Alphaproteobacteria</taxon>
        <taxon>Sphingomonadales</taxon>
        <taxon>Sphingomonadaceae</taxon>
        <taxon>Sphingomonas</taxon>
    </lineage>
</organism>
<reference evidence="2" key="1">
    <citation type="submission" date="2022-05" db="EMBL/GenBank/DDBJ databases">
        <authorList>
            <person name="Jo J.-H."/>
            <person name="Im W.-T."/>
        </authorList>
    </citation>
    <scope>NUCLEOTIDE SEQUENCE</scope>
    <source>
        <strain evidence="2">SE158</strain>
    </source>
</reference>
<evidence type="ECO:0000313" key="3">
    <source>
        <dbReference type="Proteomes" id="UP001165363"/>
    </source>
</evidence>
<dbReference type="Proteomes" id="UP001165363">
    <property type="component" value="Unassembled WGS sequence"/>
</dbReference>
<dbReference type="EMBL" id="JAMGBD010000001">
    <property type="protein sequence ID" value="MCL6683063.1"/>
    <property type="molecule type" value="Genomic_DNA"/>
</dbReference>
<gene>
    <name evidence="2" type="ORF">LZ536_03975</name>
</gene>
<proteinExistence type="predicted"/>